<keyword evidence="6 10" id="KW-0418">Kinase</keyword>
<comment type="similarity">
    <text evidence="1">Belongs to the guanylate kinase family.</text>
</comment>
<dbReference type="InterPro" id="IPR008145">
    <property type="entry name" value="GK/Ca_channel_bsu"/>
</dbReference>
<dbReference type="GeneID" id="35441820"/>
<dbReference type="InterPro" id="IPR008144">
    <property type="entry name" value="Guanylate_kin-like_dom"/>
</dbReference>
<dbReference type="InterPro" id="IPR027417">
    <property type="entry name" value="P-loop_NTPase"/>
</dbReference>
<dbReference type="PROSITE" id="PS50052">
    <property type="entry name" value="GUANYLATE_KINASE_2"/>
    <property type="match status" value="1"/>
</dbReference>
<evidence type="ECO:0000256" key="6">
    <source>
        <dbReference type="ARBA" id="ARBA00022777"/>
    </source>
</evidence>
<dbReference type="FunFam" id="3.40.50.300:FF:000776">
    <property type="entry name" value="Guanylate kinase 2"/>
    <property type="match status" value="1"/>
</dbReference>
<dbReference type="InterPro" id="IPR017665">
    <property type="entry name" value="Guanylate_kinase"/>
</dbReference>
<organism evidence="10 11">
    <name type="scientific">Rhizopus microsporus ATCC 52813</name>
    <dbReference type="NCBI Taxonomy" id="1340429"/>
    <lineage>
        <taxon>Eukaryota</taxon>
        <taxon>Fungi</taxon>
        <taxon>Fungi incertae sedis</taxon>
        <taxon>Mucoromycota</taxon>
        <taxon>Mucoromycotina</taxon>
        <taxon>Mucoromycetes</taxon>
        <taxon>Mucorales</taxon>
        <taxon>Mucorineae</taxon>
        <taxon>Rhizopodaceae</taxon>
        <taxon>Rhizopus</taxon>
    </lineage>
</organism>
<gene>
    <name evidence="10" type="ORF">RHIMIDRAFT_251343</name>
</gene>
<evidence type="ECO:0000256" key="1">
    <source>
        <dbReference type="ARBA" id="ARBA00005790"/>
    </source>
</evidence>
<evidence type="ECO:0000313" key="10">
    <source>
        <dbReference type="EMBL" id="PHZ13291.1"/>
    </source>
</evidence>
<dbReference type="Pfam" id="PF00625">
    <property type="entry name" value="Guanylate_kin"/>
    <property type="match status" value="1"/>
</dbReference>
<dbReference type="PANTHER" id="PTHR23117:SF13">
    <property type="entry name" value="GUANYLATE KINASE"/>
    <property type="match status" value="1"/>
</dbReference>
<reference evidence="10 11" key="1">
    <citation type="journal article" date="2016" name="Proc. Natl. Acad. Sci. U.S.A.">
        <title>Lipid metabolic changes in an early divergent fungus govern the establishment of a mutualistic symbiosis with endobacteria.</title>
        <authorList>
            <person name="Lastovetsky O.A."/>
            <person name="Gaspar M.L."/>
            <person name="Mondo S.J."/>
            <person name="LaButti K.M."/>
            <person name="Sandor L."/>
            <person name="Grigoriev I.V."/>
            <person name="Henry S.A."/>
            <person name="Pawlowska T.E."/>
        </authorList>
    </citation>
    <scope>NUCLEOTIDE SEQUENCE [LARGE SCALE GENOMIC DNA]</scope>
    <source>
        <strain evidence="10 11">ATCC 52813</strain>
    </source>
</reference>
<dbReference type="EMBL" id="KZ303848">
    <property type="protein sequence ID" value="PHZ13291.1"/>
    <property type="molecule type" value="Genomic_DNA"/>
</dbReference>
<dbReference type="EC" id="2.7.4.8" evidence="2"/>
<keyword evidence="4" id="KW-0808">Transferase</keyword>
<evidence type="ECO:0000256" key="5">
    <source>
        <dbReference type="ARBA" id="ARBA00022741"/>
    </source>
</evidence>
<evidence type="ECO:0000313" key="11">
    <source>
        <dbReference type="Proteomes" id="UP000242254"/>
    </source>
</evidence>
<dbReference type="InterPro" id="IPR020590">
    <property type="entry name" value="Guanylate_kinase_CS"/>
</dbReference>
<evidence type="ECO:0000256" key="8">
    <source>
        <dbReference type="ARBA" id="ARBA00030128"/>
    </source>
</evidence>
<evidence type="ECO:0000256" key="4">
    <source>
        <dbReference type="ARBA" id="ARBA00022679"/>
    </source>
</evidence>
<dbReference type="NCBIfam" id="TIGR03263">
    <property type="entry name" value="guanyl_kin"/>
    <property type="match status" value="1"/>
</dbReference>
<feature type="domain" description="Guanylate kinase-like" evidence="9">
    <location>
        <begin position="5"/>
        <end position="190"/>
    </location>
</feature>
<dbReference type="PANTHER" id="PTHR23117">
    <property type="entry name" value="GUANYLATE KINASE-RELATED"/>
    <property type="match status" value="1"/>
</dbReference>
<sequence>MQTASKIFVISGPSGSGKSTLLKKLFAEYPSTFGFSVSRLIDTTRKPRPGEVDGKDYHFVEKEDMIKEVEDGKFIESATFSGNMYGTSIKAVEDVVAQGKVCVLDIDMQGVKSVKKTSLNPKYIFIRPPSFDILEQRLRGRGTEKEEAIVARLNAAREELEYGATPGAYDHVIVNDDLDTAYDSLKKAIFVQ</sequence>
<proteinExistence type="inferred from homology"/>
<dbReference type="SMART" id="SM00072">
    <property type="entry name" value="GuKc"/>
    <property type="match status" value="1"/>
</dbReference>
<evidence type="ECO:0000256" key="7">
    <source>
        <dbReference type="ARBA" id="ARBA00022840"/>
    </source>
</evidence>
<dbReference type="STRING" id="1340429.A0A2G4SWZ5"/>
<dbReference type="PROSITE" id="PS00856">
    <property type="entry name" value="GUANYLATE_KINASE_1"/>
    <property type="match status" value="1"/>
</dbReference>
<evidence type="ECO:0000259" key="9">
    <source>
        <dbReference type="PROSITE" id="PS50052"/>
    </source>
</evidence>
<evidence type="ECO:0000256" key="3">
    <source>
        <dbReference type="ARBA" id="ARBA00016296"/>
    </source>
</evidence>
<dbReference type="Proteomes" id="UP000242254">
    <property type="component" value="Unassembled WGS sequence"/>
</dbReference>
<dbReference type="GO" id="GO:0005524">
    <property type="term" value="F:ATP binding"/>
    <property type="evidence" value="ECO:0007669"/>
    <property type="project" value="UniProtKB-KW"/>
</dbReference>
<keyword evidence="7" id="KW-0067">ATP-binding</keyword>
<keyword evidence="11" id="KW-1185">Reference proteome</keyword>
<dbReference type="AlphaFoldDB" id="A0A2G4SWZ5"/>
<accession>A0A2G4SWZ5</accession>
<dbReference type="CDD" id="cd00071">
    <property type="entry name" value="GMPK"/>
    <property type="match status" value="1"/>
</dbReference>
<dbReference type="RefSeq" id="XP_023466999.1">
    <property type="nucleotide sequence ID" value="XM_023610830.1"/>
</dbReference>
<dbReference type="SUPFAM" id="SSF52540">
    <property type="entry name" value="P-loop containing nucleoside triphosphate hydrolases"/>
    <property type="match status" value="1"/>
</dbReference>
<dbReference type="GO" id="GO:0005829">
    <property type="term" value="C:cytosol"/>
    <property type="evidence" value="ECO:0007669"/>
    <property type="project" value="TreeGrafter"/>
</dbReference>
<dbReference type="GO" id="GO:0004385">
    <property type="term" value="F:GMP kinase activity"/>
    <property type="evidence" value="ECO:0007669"/>
    <property type="project" value="UniProtKB-EC"/>
</dbReference>
<name>A0A2G4SWZ5_RHIZD</name>
<dbReference type="Gene3D" id="3.40.50.300">
    <property type="entry name" value="P-loop containing nucleotide triphosphate hydrolases"/>
    <property type="match status" value="1"/>
</dbReference>
<evidence type="ECO:0000256" key="2">
    <source>
        <dbReference type="ARBA" id="ARBA00012961"/>
    </source>
</evidence>
<keyword evidence="5" id="KW-0547">Nucleotide-binding</keyword>
<protein>
    <recommendedName>
        <fullName evidence="3">Guanylate kinase</fullName>
        <ecNumber evidence="2">2.7.4.8</ecNumber>
    </recommendedName>
    <alternativeName>
        <fullName evidence="8">GMP kinase</fullName>
    </alternativeName>
</protein>